<protein>
    <submittedName>
        <fullName evidence="2">Uncharacterized protein</fullName>
    </submittedName>
</protein>
<gene>
    <name evidence="2" type="ORF">A2U01_0005798</name>
</gene>
<dbReference type="EMBL" id="LXQA010007674">
    <property type="protein sequence ID" value="MCH84960.1"/>
    <property type="molecule type" value="Genomic_DNA"/>
</dbReference>
<evidence type="ECO:0000313" key="3">
    <source>
        <dbReference type="Proteomes" id="UP000265520"/>
    </source>
</evidence>
<comment type="caution">
    <text evidence="2">The sequence shown here is derived from an EMBL/GenBank/DDBJ whole genome shotgun (WGS) entry which is preliminary data.</text>
</comment>
<feature type="region of interest" description="Disordered" evidence="1">
    <location>
        <begin position="1"/>
        <end position="28"/>
    </location>
</feature>
<dbReference type="AlphaFoldDB" id="A0A392MBR6"/>
<dbReference type="Proteomes" id="UP000265520">
    <property type="component" value="Unassembled WGS sequence"/>
</dbReference>
<reference evidence="2 3" key="1">
    <citation type="journal article" date="2018" name="Front. Plant Sci.">
        <title>Red Clover (Trifolium pratense) and Zigzag Clover (T. medium) - A Picture of Genomic Similarities and Differences.</title>
        <authorList>
            <person name="Dluhosova J."/>
            <person name="Istvanek J."/>
            <person name="Nedelnik J."/>
            <person name="Repkova J."/>
        </authorList>
    </citation>
    <scope>NUCLEOTIDE SEQUENCE [LARGE SCALE GENOMIC DNA]</scope>
    <source>
        <strain evidence="3">cv. 10/8</strain>
        <tissue evidence="2">Leaf</tissue>
    </source>
</reference>
<sequence length="143" mass="16049">MHQTAGFQTAKRLAASEPSLSSNRPPEGGIVSAGTLMLKYVQKSTCQYDEEHVREPFSRRVRARPLLIGPSRSGFRPALGPVQNRGPQVVAPRYRSDDFRFEFERRGDARGFSMTRKGSWLARKEFATFARGGVRITFTCLLA</sequence>
<accession>A0A392MBR6</accession>
<organism evidence="2 3">
    <name type="scientific">Trifolium medium</name>
    <dbReference type="NCBI Taxonomy" id="97028"/>
    <lineage>
        <taxon>Eukaryota</taxon>
        <taxon>Viridiplantae</taxon>
        <taxon>Streptophyta</taxon>
        <taxon>Embryophyta</taxon>
        <taxon>Tracheophyta</taxon>
        <taxon>Spermatophyta</taxon>
        <taxon>Magnoliopsida</taxon>
        <taxon>eudicotyledons</taxon>
        <taxon>Gunneridae</taxon>
        <taxon>Pentapetalae</taxon>
        <taxon>rosids</taxon>
        <taxon>fabids</taxon>
        <taxon>Fabales</taxon>
        <taxon>Fabaceae</taxon>
        <taxon>Papilionoideae</taxon>
        <taxon>50 kb inversion clade</taxon>
        <taxon>NPAAA clade</taxon>
        <taxon>Hologalegina</taxon>
        <taxon>IRL clade</taxon>
        <taxon>Trifolieae</taxon>
        <taxon>Trifolium</taxon>
    </lineage>
</organism>
<keyword evidence="3" id="KW-1185">Reference proteome</keyword>
<evidence type="ECO:0000256" key="1">
    <source>
        <dbReference type="SAM" id="MobiDB-lite"/>
    </source>
</evidence>
<proteinExistence type="predicted"/>
<name>A0A392MBR6_9FABA</name>
<evidence type="ECO:0000313" key="2">
    <source>
        <dbReference type="EMBL" id="MCH84960.1"/>
    </source>
</evidence>